<evidence type="ECO:0000256" key="2">
    <source>
        <dbReference type="ARBA" id="ARBA00007241"/>
    </source>
</evidence>
<dbReference type="AlphaFoldDB" id="A0A1E2VAC3"/>
<keyword evidence="12 18" id="KW-0520">NAD</keyword>
<evidence type="ECO:0000256" key="3">
    <source>
        <dbReference type="ARBA" id="ARBA00022448"/>
    </source>
</evidence>
<dbReference type="Gene3D" id="2.60.40.1250">
    <property type="entry name" value="Thiol:disulfide interchange protein DsbD, N-terminal domain"/>
    <property type="match status" value="1"/>
</dbReference>
<feature type="disulfide bond" description="Redox-active" evidence="18">
    <location>
        <begin position="587"/>
        <end position="590"/>
    </location>
</feature>
<comment type="catalytic activity">
    <reaction evidence="16 18">
        <text>[protein]-dithiol + NAD(+) = [protein]-disulfide + NADH + H(+)</text>
        <dbReference type="Rhea" id="RHEA:18749"/>
        <dbReference type="Rhea" id="RHEA-COMP:10593"/>
        <dbReference type="Rhea" id="RHEA-COMP:10594"/>
        <dbReference type="ChEBI" id="CHEBI:15378"/>
        <dbReference type="ChEBI" id="CHEBI:29950"/>
        <dbReference type="ChEBI" id="CHEBI:50058"/>
        <dbReference type="ChEBI" id="CHEBI:57540"/>
        <dbReference type="ChEBI" id="CHEBI:57945"/>
        <dbReference type="EC" id="1.8.1.8"/>
    </reaction>
</comment>
<evidence type="ECO:0000256" key="19">
    <source>
        <dbReference type="SAM" id="MobiDB-lite"/>
    </source>
</evidence>
<keyword evidence="3 18" id="KW-0813">Transport</keyword>
<feature type="transmembrane region" description="Helical" evidence="18">
    <location>
        <begin position="328"/>
        <end position="350"/>
    </location>
</feature>
<evidence type="ECO:0000256" key="1">
    <source>
        <dbReference type="ARBA" id="ARBA00004429"/>
    </source>
</evidence>
<dbReference type="EMBL" id="MDTQ01000001">
    <property type="protein sequence ID" value="ODC03968.1"/>
    <property type="molecule type" value="Genomic_DNA"/>
</dbReference>
<protein>
    <recommendedName>
        <fullName evidence="18">Thiol:disulfide interchange protein DsbD</fullName>
        <ecNumber evidence="18">1.8.1.8</ecNumber>
    </recommendedName>
    <alternativeName>
        <fullName evidence="18">Protein-disulfide reductase</fullName>
        <shortName evidence="18">Disulfide reductase</shortName>
    </alternativeName>
</protein>
<evidence type="ECO:0000256" key="11">
    <source>
        <dbReference type="ARBA" id="ARBA00023002"/>
    </source>
</evidence>
<dbReference type="InterPro" id="IPR003834">
    <property type="entry name" value="Cyt_c_assmbl_TM_dom"/>
</dbReference>
<evidence type="ECO:0000256" key="7">
    <source>
        <dbReference type="ARBA" id="ARBA00022729"/>
    </source>
</evidence>
<feature type="transmembrane region" description="Helical" evidence="18">
    <location>
        <begin position="248"/>
        <end position="272"/>
    </location>
</feature>
<keyword evidence="9 18" id="KW-0249">Electron transport</keyword>
<comment type="catalytic activity">
    <reaction evidence="17 18">
        <text>[protein]-dithiol + NADP(+) = [protein]-disulfide + NADPH + H(+)</text>
        <dbReference type="Rhea" id="RHEA:18753"/>
        <dbReference type="Rhea" id="RHEA-COMP:10593"/>
        <dbReference type="Rhea" id="RHEA-COMP:10594"/>
        <dbReference type="ChEBI" id="CHEBI:15378"/>
        <dbReference type="ChEBI" id="CHEBI:29950"/>
        <dbReference type="ChEBI" id="CHEBI:50058"/>
        <dbReference type="ChEBI" id="CHEBI:57783"/>
        <dbReference type="ChEBI" id="CHEBI:58349"/>
        <dbReference type="EC" id="1.8.1.8"/>
    </reaction>
</comment>
<dbReference type="Pfam" id="PF11412">
    <property type="entry name" value="DsbD_N"/>
    <property type="match status" value="1"/>
</dbReference>
<feature type="domain" description="Thioredoxin" evidence="20">
    <location>
        <begin position="536"/>
        <end position="671"/>
    </location>
</feature>
<dbReference type="InterPro" id="IPR013766">
    <property type="entry name" value="Thioredoxin_domain"/>
</dbReference>
<feature type="disulfide bond" description="Redox-active" evidence="18">
    <location>
        <begin position="162"/>
        <end position="168"/>
    </location>
</feature>
<dbReference type="Pfam" id="PF02683">
    <property type="entry name" value="DsbD_TM"/>
    <property type="match status" value="1"/>
</dbReference>
<keyword evidence="13 18" id="KW-0472">Membrane</keyword>
<reference evidence="21 22" key="1">
    <citation type="submission" date="2016-08" db="EMBL/GenBank/DDBJ databases">
        <authorList>
            <person name="Seilhamer J.J."/>
        </authorList>
    </citation>
    <scope>NUCLEOTIDE SEQUENCE [LARGE SCALE GENOMIC DNA]</scope>
    <source>
        <strain evidence="21 22">PH27A</strain>
    </source>
</reference>
<evidence type="ECO:0000256" key="12">
    <source>
        <dbReference type="ARBA" id="ARBA00023027"/>
    </source>
</evidence>
<sequence length="676" mass="73505">MDKTVTQVLTPHYDALPSLKHHKWMALLMLWAITLLLAASAHASLFDQDSGQTFRSWLSNDDSEFLSVDEAFKPELNVYDKQLSIDWHIADGYYLYRPQIEVKIAPDQGLSAGHLTLPPGQEKQDQYLGLTRVFTQQVSAQLPLNGSPTQDQLAVTLRYQGCAEAGLCYPPRTRTFNVDLSGYGQPAPERSSPEPASPTVPAPATKSESPLSIANTEGSTSSTLQSPSPGFVPSEDGRLQNALAELPMWATLGLFFLAGLGLTFTPCVLPMLPIISAITLGQQRHKGRAGLLSLSYVLGMALTYAALGALVGLFGAQLNLQAALQSPYWLIPFSLLFVVLALSMFGLFELKMPQAWQDSIGQAQSQLKGGQLLNVLLLGAMSTLVVSPCLSAPLAGAMAFIASTGEVARGALALWVMGLGMGIPLILVGIFGNQWLPRSGAWMSQVKHLFGLLLLGLAVWLLSRLYPGPITLALWGSLAILSALFLGTLQRHEHPHNGQRFAQALGLILLIYGIALWWGALSGHKNPLRPLMEPPAISSSITPDATAPEARSSQQARWRQTDHIATLKSWIEKAEKPVMIDLYADWCIACQVMEHEVFPDPKVVQALSNFTPIRLDITKNNAAQQQWLAQQQLFGPPSLLFFVQGQEQRPWRIMGEVGVAELAGHLNAIKATPSAQ</sequence>
<gene>
    <name evidence="18" type="primary">dsbD</name>
    <name evidence="21" type="ORF">BFW38_10880</name>
</gene>
<keyword evidence="5 18" id="KW-0997">Cell inner membrane</keyword>
<evidence type="ECO:0000256" key="18">
    <source>
        <dbReference type="HAMAP-Rule" id="MF_00399"/>
    </source>
</evidence>
<dbReference type="PROSITE" id="PS51352">
    <property type="entry name" value="THIOREDOXIN_2"/>
    <property type="match status" value="1"/>
</dbReference>
<evidence type="ECO:0000256" key="16">
    <source>
        <dbReference type="ARBA" id="ARBA00047388"/>
    </source>
</evidence>
<keyword evidence="6 18" id="KW-0812">Transmembrane</keyword>
<evidence type="ECO:0000256" key="10">
    <source>
        <dbReference type="ARBA" id="ARBA00022989"/>
    </source>
</evidence>
<evidence type="ECO:0000256" key="5">
    <source>
        <dbReference type="ARBA" id="ARBA00022519"/>
    </source>
</evidence>
<evidence type="ECO:0000256" key="15">
    <source>
        <dbReference type="ARBA" id="ARBA00023284"/>
    </source>
</evidence>
<feature type="transmembrane region" description="Helical" evidence="18">
    <location>
        <begin position="448"/>
        <end position="466"/>
    </location>
</feature>
<dbReference type="InterPro" id="IPR036929">
    <property type="entry name" value="DsbDN_sf"/>
</dbReference>
<evidence type="ECO:0000256" key="4">
    <source>
        <dbReference type="ARBA" id="ARBA00022475"/>
    </source>
</evidence>
<feature type="disulfide bond" description="Redox-active" evidence="18">
    <location>
        <begin position="267"/>
        <end position="389"/>
    </location>
</feature>
<dbReference type="InterPro" id="IPR028250">
    <property type="entry name" value="DsbDN"/>
</dbReference>
<feature type="compositionally biased region" description="Polar residues" evidence="19">
    <location>
        <begin position="206"/>
        <end position="228"/>
    </location>
</feature>
<dbReference type="RefSeq" id="WP_175400973.1">
    <property type="nucleotide sequence ID" value="NZ_MDTQ01000001.1"/>
</dbReference>
<keyword evidence="7" id="KW-0732">Signal</keyword>
<dbReference type="SUPFAM" id="SSF74863">
    <property type="entry name" value="Thiol:disulfide interchange protein DsbD, N-terminal domain (DsbD-alpha)"/>
    <property type="match status" value="1"/>
</dbReference>
<dbReference type="GO" id="GO:0047134">
    <property type="term" value="F:protein-disulfide reductase [NAD(P)H] activity"/>
    <property type="evidence" value="ECO:0007669"/>
    <property type="project" value="UniProtKB-UniRule"/>
</dbReference>
<evidence type="ECO:0000256" key="14">
    <source>
        <dbReference type="ARBA" id="ARBA00023157"/>
    </source>
</evidence>
<comment type="subcellular location">
    <subcellularLocation>
        <location evidence="1 18">Cell inner membrane</location>
        <topology evidence="1 18">Multi-pass membrane protein</topology>
    </subcellularLocation>
</comment>
<dbReference type="EC" id="1.8.1.8" evidence="18"/>
<dbReference type="InterPro" id="IPR036249">
    <property type="entry name" value="Thioredoxin-like_sf"/>
</dbReference>
<dbReference type="PANTHER" id="PTHR32234:SF0">
    <property type="entry name" value="THIOL:DISULFIDE INTERCHANGE PROTEIN DSBD"/>
    <property type="match status" value="1"/>
</dbReference>
<feature type="transmembrane region" description="Helical" evidence="18">
    <location>
        <begin position="293"/>
        <end position="316"/>
    </location>
</feature>
<evidence type="ECO:0000256" key="9">
    <source>
        <dbReference type="ARBA" id="ARBA00022982"/>
    </source>
</evidence>
<comment type="function">
    <text evidence="18">Required to facilitate the formation of correct disulfide bonds in some periplasmic proteins and for the assembly of the periplasmic c-type cytochromes. Acts by transferring electrons from cytoplasmic thioredoxin to the periplasm. This transfer involves a cascade of disulfide bond formation and reduction steps.</text>
</comment>
<keyword evidence="4 18" id="KW-1003">Cell membrane</keyword>
<keyword evidence="15 18" id="KW-0676">Redox-active center</keyword>
<dbReference type="GO" id="GO:0017004">
    <property type="term" value="P:cytochrome complex assembly"/>
    <property type="evidence" value="ECO:0007669"/>
    <property type="project" value="UniProtKB-UniRule"/>
</dbReference>
<dbReference type="InterPro" id="IPR022910">
    <property type="entry name" value="Thiol_diS_interchange_DbsD"/>
</dbReference>
<proteinExistence type="inferred from homology"/>
<keyword evidence="8 18" id="KW-0201">Cytochrome c-type biogenesis</keyword>
<dbReference type="GO" id="GO:0005886">
    <property type="term" value="C:plasma membrane"/>
    <property type="evidence" value="ECO:0007669"/>
    <property type="project" value="UniProtKB-SubCell"/>
</dbReference>
<dbReference type="GO" id="GO:0045454">
    <property type="term" value="P:cell redox homeostasis"/>
    <property type="evidence" value="ECO:0007669"/>
    <property type="project" value="TreeGrafter"/>
</dbReference>
<dbReference type="PANTHER" id="PTHR32234">
    <property type="entry name" value="THIOL:DISULFIDE INTERCHANGE PROTEIN DSBD"/>
    <property type="match status" value="1"/>
</dbReference>
<comment type="similarity">
    <text evidence="2 18">Belongs to the thioredoxin family. DsbD subfamily.</text>
</comment>
<evidence type="ECO:0000259" key="20">
    <source>
        <dbReference type="PROSITE" id="PS51352"/>
    </source>
</evidence>
<feature type="transmembrane region" description="Helical" evidence="18">
    <location>
        <begin position="472"/>
        <end position="489"/>
    </location>
</feature>
<dbReference type="NCBIfam" id="NF001419">
    <property type="entry name" value="PRK00293.1"/>
    <property type="match status" value="1"/>
</dbReference>
<accession>A0A1E2VAC3</accession>
<dbReference type="Gene3D" id="3.40.30.10">
    <property type="entry name" value="Glutaredoxin"/>
    <property type="match status" value="1"/>
</dbReference>
<evidence type="ECO:0000313" key="21">
    <source>
        <dbReference type="EMBL" id="ODC03968.1"/>
    </source>
</evidence>
<organism evidence="21 22">
    <name type="scientific">Terasakiispira papahanaumokuakeensis</name>
    <dbReference type="NCBI Taxonomy" id="197479"/>
    <lineage>
        <taxon>Bacteria</taxon>
        <taxon>Pseudomonadati</taxon>
        <taxon>Pseudomonadota</taxon>
        <taxon>Gammaproteobacteria</taxon>
        <taxon>Oceanospirillales</taxon>
        <taxon>Terasakiispira</taxon>
    </lineage>
</organism>
<dbReference type="Pfam" id="PF13899">
    <property type="entry name" value="Thioredoxin_7"/>
    <property type="match status" value="1"/>
</dbReference>
<dbReference type="STRING" id="197479.BFW38_10880"/>
<dbReference type="SUPFAM" id="SSF52833">
    <property type="entry name" value="Thioredoxin-like"/>
    <property type="match status" value="1"/>
</dbReference>
<dbReference type="GO" id="GO:0009055">
    <property type="term" value="F:electron transfer activity"/>
    <property type="evidence" value="ECO:0007669"/>
    <property type="project" value="UniProtKB-UniRule"/>
</dbReference>
<keyword evidence="11 18" id="KW-0560">Oxidoreductase</keyword>
<dbReference type="Proteomes" id="UP000094291">
    <property type="component" value="Unassembled WGS sequence"/>
</dbReference>
<evidence type="ECO:0000313" key="22">
    <source>
        <dbReference type="Proteomes" id="UP000094291"/>
    </source>
</evidence>
<keyword evidence="10 18" id="KW-1133">Transmembrane helix</keyword>
<keyword evidence="22" id="KW-1185">Reference proteome</keyword>
<feature type="transmembrane region" description="Helical" evidence="18">
    <location>
        <begin position="413"/>
        <end position="436"/>
    </location>
</feature>
<evidence type="ECO:0000256" key="17">
    <source>
        <dbReference type="ARBA" id="ARBA00047804"/>
    </source>
</evidence>
<feature type="region of interest" description="Disordered" evidence="19">
    <location>
        <begin position="179"/>
        <end position="232"/>
    </location>
</feature>
<dbReference type="HAMAP" id="MF_00399">
    <property type="entry name" value="DbsD"/>
    <property type="match status" value="1"/>
</dbReference>
<comment type="caution">
    <text evidence="21">The sequence shown here is derived from an EMBL/GenBank/DDBJ whole genome shotgun (WGS) entry which is preliminary data.</text>
</comment>
<evidence type="ECO:0000256" key="13">
    <source>
        <dbReference type="ARBA" id="ARBA00023136"/>
    </source>
</evidence>
<keyword evidence="14 18" id="KW-1015">Disulfide bond</keyword>
<feature type="transmembrane region" description="Helical" evidence="18">
    <location>
        <begin position="371"/>
        <end position="401"/>
    </location>
</feature>
<name>A0A1E2VAC3_9GAMM</name>
<evidence type="ECO:0000256" key="6">
    <source>
        <dbReference type="ARBA" id="ARBA00022692"/>
    </source>
</evidence>
<feature type="transmembrane region" description="Helical" evidence="18">
    <location>
        <begin position="501"/>
        <end position="520"/>
    </location>
</feature>
<evidence type="ECO:0000256" key="8">
    <source>
        <dbReference type="ARBA" id="ARBA00022748"/>
    </source>
</evidence>